<keyword evidence="5 6" id="KW-0326">Glycosidase</keyword>
<proteinExistence type="inferred from homology"/>
<evidence type="ECO:0000256" key="6">
    <source>
        <dbReference type="RuleBase" id="RU361187"/>
    </source>
</evidence>
<dbReference type="PANTHER" id="PTHR43772:SF2">
    <property type="entry name" value="PUTATIVE (AFU_ORTHOLOGUE AFUA_2G04480)-RELATED"/>
    <property type="match status" value="1"/>
</dbReference>
<keyword evidence="2" id="KW-0858">Xylan degradation</keyword>
<comment type="similarity">
    <text evidence="1 6">Belongs to the glycosyl hydrolase 43 family.</text>
</comment>
<dbReference type="Gene3D" id="2.60.120.260">
    <property type="entry name" value="Galactose-binding domain-like"/>
    <property type="match status" value="1"/>
</dbReference>
<evidence type="ECO:0000256" key="5">
    <source>
        <dbReference type="ARBA" id="ARBA00023295"/>
    </source>
</evidence>
<evidence type="ECO:0000256" key="1">
    <source>
        <dbReference type="ARBA" id="ARBA00009865"/>
    </source>
</evidence>
<dbReference type="PANTHER" id="PTHR43772">
    <property type="entry name" value="ENDO-1,4-BETA-XYLANASE"/>
    <property type="match status" value="1"/>
</dbReference>
<dbReference type="AlphaFoldDB" id="W0FKA8"/>
<dbReference type="CDD" id="cd04084">
    <property type="entry name" value="CBM6_xylanase-like"/>
    <property type="match status" value="1"/>
</dbReference>
<dbReference type="GO" id="GO:0004553">
    <property type="term" value="F:hydrolase activity, hydrolyzing O-glycosyl compounds"/>
    <property type="evidence" value="ECO:0007669"/>
    <property type="project" value="InterPro"/>
</dbReference>
<evidence type="ECO:0000256" key="4">
    <source>
        <dbReference type="ARBA" id="ARBA00023277"/>
    </source>
</evidence>
<accession>W0FKA8</accession>
<keyword evidence="4" id="KW-0119">Carbohydrate metabolism</keyword>
<dbReference type="SUPFAM" id="SSF49785">
    <property type="entry name" value="Galactose-binding domain-like"/>
    <property type="match status" value="1"/>
</dbReference>
<protein>
    <submittedName>
        <fullName evidence="8">Alpha-N-arabinofuranosidase</fullName>
    </submittedName>
</protein>
<evidence type="ECO:0000256" key="3">
    <source>
        <dbReference type="ARBA" id="ARBA00022801"/>
    </source>
</evidence>
<dbReference type="InterPro" id="IPR008979">
    <property type="entry name" value="Galactose-bd-like_sf"/>
</dbReference>
<dbReference type="EMBL" id="KC246777">
    <property type="protein sequence ID" value="AHF23849.1"/>
    <property type="molecule type" value="Genomic_DNA"/>
</dbReference>
<dbReference type="Pfam" id="PF04616">
    <property type="entry name" value="Glyco_hydro_43"/>
    <property type="match status" value="1"/>
</dbReference>
<feature type="signal peptide" evidence="7">
    <location>
        <begin position="1"/>
        <end position="31"/>
    </location>
</feature>
<evidence type="ECO:0000256" key="7">
    <source>
        <dbReference type="SAM" id="SignalP"/>
    </source>
</evidence>
<reference evidence="8" key="1">
    <citation type="journal article" date="2013" name="PLoS ONE">
        <title>Metagenomic insights into the carbohydrate-active enzymes carried by the microorganisms adhering to solid digesta in the rumen of cows.</title>
        <authorList>
            <person name="Wang L."/>
            <person name="Hatem A."/>
            <person name="Catalyurek U.V."/>
            <person name="Morrison M."/>
            <person name="Yu Z."/>
        </authorList>
    </citation>
    <scope>NUCLEOTIDE SEQUENCE</scope>
</reference>
<feature type="chain" id="PRO_5004788761" evidence="7">
    <location>
        <begin position="32"/>
        <end position="499"/>
    </location>
</feature>
<evidence type="ECO:0000256" key="2">
    <source>
        <dbReference type="ARBA" id="ARBA00022651"/>
    </source>
</evidence>
<dbReference type="InterPro" id="IPR023296">
    <property type="entry name" value="Glyco_hydro_beta-prop_sf"/>
</dbReference>
<dbReference type="CDD" id="cd09003">
    <property type="entry name" value="GH43_XynD-like"/>
    <property type="match status" value="1"/>
</dbReference>
<dbReference type="GO" id="GO:0045493">
    <property type="term" value="P:xylan catabolic process"/>
    <property type="evidence" value="ECO:0007669"/>
    <property type="project" value="UniProtKB-KW"/>
</dbReference>
<dbReference type="InterPro" id="IPR006710">
    <property type="entry name" value="Glyco_hydro_43"/>
</dbReference>
<evidence type="ECO:0000313" key="8">
    <source>
        <dbReference type="EMBL" id="AHF23849.1"/>
    </source>
</evidence>
<sequence length="499" mass="54553">MNLIKSAVRSRHCRAFRAALFLLSLLPFICAEGEADMNHVPVTLDLSCKQAGENNPLYTQRFGADPGVMEYNGRLYVYMTDDLVEYDASGKVRENTYSQIRSINCISSEDLVNWTDHGRIRVAGPGGIARWASNSWAPCAAHKNIDGQEKFFLYFCNGGNGIGVLTADSPVGPWRDERGGLLITRAVKNCADVTWLFDPAVMVDEDGTGYLAFGGGIPDGKQAAPGTARIVRLGEDMISLAGDPVRLDVPWLFEDSGINRVGDKYWYTYCSNFQTNGNTLGLTDGAIQYMVADHPMGPYTYMGELFPNEGHFFGMYGNNHHSVACLNGQWYLFYHNRPVEKAMGITGNYRSPQADRIFFGEDGLPLQVKGTMKGLEQLKPLNPFRTVSAATMSHQAGITVEGANGQSWIHGQAGSWTRISGVDFGTGASSLTVTVMAPTDCALYAVLDNPDGPVVSSVSIKLPAGVKPRNFTAPITAEGIHDLYLITDGEINFYSWIMK</sequence>
<dbReference type="Gene3D" id="2.115.10.20">
    <property type="entry name" value="Glycosyl hydrolase domain, family 43"/>
    <property type="match status" value="1"/>
</dbReference>
<keyword evidence="2" id="KW-0624">Polysaccharide degradation</keyword>
<dbReference type="SUPFAM" id="SSF75005">
    <property type="entry name" value="Arabinanase/levansucrase/invertase"/>
    <property type="match status" value="1"/>
</dbReference>
<keyword evidence="3 6" id="KW-0378">Hydrolase</keyword>
<keyword evidence="7" id="KW-0732">Signal</keyword>
<organism evidence="8">
    <name type="scientific">uncultured bacterium Contig15</name>
    <dbReference type="NCBI Taxonomy" id="1393441"/>
    <lineage>
        <taxon>Bacteria</taxon>
        <taxon>environmental samples</taxon>
    </lineage>
</organism>
<name>W0FKA8_9BACT</name>
<dbReference type="InterPro" id="IPR052176">
    <property type="entry name" value="Glycosyl_Hydrlase_43_Enz"/>
</dbReference>